<feature type="chain" id="PRO_5024339381" description="Nuclear transport factor 2 family protein" evidence="1">
    <location>
        <begin position="19"/>
        <end position="140"/>
    </location>
</feature>
<keyword evidence="3" id="KW-1185">Reference proteome</keyword>
<feature type="signal peptide" evidence="1">
    <location>
        <begin position="1"/>
        <end position="18"/>
    </location>
</feature>
<protein>
    <recommendedName>
        <fullName evidence="4">Nuclear transport factor 2 family protein</fullName>
    </recommendedName>
</protein>
<dbReference type="PROSITE" id="PS51257">
    <property type="entry name" value="PROKAR_LIPOPROTEIN"/>
    <property type="match status" value="1"/>
</dbReference>
<gene>
    <name evidence="2" type="ORF">F3N42_11305</name>
</gene>
<evidence type="ECO:0008006" key="4">
    <source>
        <dbReference type="Google" id="ProtNLM"/>
    </source>
</evidence>
<dbReference type="RefSeq" id="WP_150864571.1">
    <property type="nucleotide sequence ID" value="NZ_VYXP01000006.1"/>
</dbReference>
<reference evidence="2 3" key="1">
    <citation type="submission" date="2019-09" db="EMBL/GenBank/DDBJ databases">
        <title>Wenzhouxiangella sp. Genome sequencing and assembly.</title>
        <authorList>
            <person name="Zhang R."/>
        </authorList>
    </citation>
    <scope>NUCLEOTIDE SEQUENCE [LARGE SCALE GENOMIC DNA]</scope>
    <source>
        <strain evidence="2 3">W260</strain>
    </source>
</reference>
<evidence type="ECO:0000256" key="1">
    <source>
        <dbReference type="SAM" id="SignalP"/>
    </source>
</evidence>
<keyword evidence="1" id="KW-0732">Signal</keyword>
<dbReference type="EMBL" id="VYXP01000006">
    <property type="protein sequence ID" value="KAA9130933.1"/>
    <property type="molecule type" value="Genomic_DNA"/>
</dbReference>
<dbReference type="AlphaFoldDB" id="A0A5N0T7H0"/>
<proteinExistence type="predicted"/>
<accession>A0A5N0T7H0</accession>
<sequence>MTLNLRAAFLLLLVAVMAAGCHTPKQDKSLDETLSQYESMVRWSEWDGAVGFVAPDFLEKHPITRLDVDRLRLFRVTNYTVRSGTPIDGGEGFVQVVEIRMYNKNRAVEQVVMDQQEWRWDAVGERWMLHSGLPDVTRRY</sequence>
<comment type="caution">
    <text evidence="2">The sequence shown here is derived from an EMBL/GenBank/DDBJ whole genome shotgun (WGS) entry which is preliminary data.</text>
</comment>
<dbReference type="Proteomes" id="UP000325372">
    <property type="component" value="Unassembled WGS sequence"/>
</dbReference>
<name>A0A5N0T7H0_9GAMM</name>
<evidence type="ECO:0000313" key="2">
    <source>
        <dbReference type="EMBL" id="KAA9130933.1"/>
    </source>
</evidence>
<organism evidence="2 3">
    <name type="scientific">Marinihelvus fidelis</name>
    <dbReference type="NCBI Taxonomy" id="2613842"/>
    <lineage>
        <taxon>Bacteria</taxon>
        <taxon>Pseudomonadati</taxon>
        <taxon>Pseudomonadota</taxon>
        <taxon>Gammaproteobacteria</taxon>
        <taxon>Chromatiales</taxon>
        <taxon>Wenzhouxiangellaceae</taxon>
        <taxon>Marinihelvus</taxon>
    </lineage>
</organism>
<evidence type="ECO:0000313" key="3">
    <source>
        <dbReference type="Proteomes" id="UP000325372"/>
    </source>
</evidence>